<dbReference type="Pfam" id="PF18947">
    <property type="entry name" value="HAMP_2"/>
    <property type="match status" value="1"/>
</dbReference>
<evidence type="ECO:0000256" key="1">
    <source>
        <dbReference type="ARBA" id="ARBA00022481"/>
    </source>
</evidence>
<evidence type="ECO:0000256" key="5">
    <source>
        <dbReference type="SAM" id="Coils"/>
    </source>
</evidence>
<proteinExistence type="inferred from homology"/>
<feature type="domain" description="Methyl-accepting transducer" evidence="8">
    <location>
        <begin position="610"/>
        <end position="839"/>
    </location>
</feature>
<dbReference type="Proteomes" id="UP001501757">
    <property type="component" value="Unassembled WGS sequence"/>
</dbReference>
<comment type="caution">
    <text evidence="11">The sequence shown here is derived from an EMBL/GenBank/DDBJ whole genome shotgun (WGS) entry which is preliminary data.</text>
</comment>
<name>A0ABN0X6Q4_9ALTE</name>
<sequence length="899" mass="97690">MKALKWINDLSISMKMLGVGLLVVVGVSLPTYMLLETSYAAQEAAEAELAGTHPADSALDLMRNIAMHRNLSTRIIQGEGQLHAEMLSRRTQVSNNLDKLANQMQGVSTTSIDPLKQSWQQTLALVDRNEAVKTVFDAHSQNIAETRKLLYAVMRESGMAYDPEPVSYHLIIANYEVLPRLVEVLAQIRGVGSKALSAGTAVEADKIAMVSAMDQLQTPLENYIDNLSEAGKYDRSLDGYLSSARQLQERIGALLQLSRREVVEKTSLDYSSERFTADFNQVLAGFYEQGDKLSSELNQLIAKRIDRLANERLGSITGLLVFFLLAAIAAFYLVRELIKAINRAISAASAIANGQFDTELDNARRDEIGKLNHALVEMTEKLREAARLATESMRVKQALDGATTNVMIADTERKIIYMNKSVEAMLRGVEPELKKALPGFAVDKIINGSMDGFHKNPAHQASLLENLKSTYQTEIKVGNLHFRLTANPIVAPDGKRLGSVVEWLDRTQEVLAEQEVTRIVSAASRGEFSDRIEVQDKSGFMLTIAEGINSLLTITDTGLKDIAKVLMAIADGDLTQRIDSEYQGTFDALKNYCNDTSDKLTDMIGQIREAADTISSASSEIAKGNSDLSSRTEQQAASLEETASSMEELTSTVRLNADNAKQANGLASQAATVATDGGSLIQQVVNTMASINESAQKISDIIGVIDGIAFQTNILALNAAVEAARAGEQGRGFAVVASEVRTLAQRSANAAKDIKTLISDSVAKIENGNQLVNQSGETMKEIVTSIKRVNDIMSEIAAASAEQSSGIDEIGKAVTQMDEMTQQNAALVEEAAAASESLQGQAQQLARQVATFKLDQQHQVASLPPAKPKVQAVRLTKENRKSKPTMAKVAVEEDEWESF</sequence>
<reference evidence="11 12" key="1">
    <citation type="journal article" date="2019" name="Int. J. Syst. Evol. Microbiol.">
        <title>The Global Catalogue of Microorganisms (GCM) 10K type strain sequencing project: providing services to taxonomists for standard genome sequencing and annotation.</title>
        <authorList>
            <consortium name="The Broad Institute Genomics Platform"/>
            <consortium name="The Broad Institute Genome Sequencing Center for Infectious Disease"/>
            <person name="Wu L."/>
            <person name="Ma J."/>
        </authorList>
    </citation>
    <scope>NUCLEOTIDE SEQUENCE [LARGE SCALE GENOMIC DNA]</scope>
    <source>
        <strain evidence="11 12">JCM 13378</strain>
    </source>
</reference>
<dbReference type="InterPro" id="IPR004089">
    <property type="entry name" value="MCPsignal_dom"/>
</dbReference>
<feature type="domain" description="HAMP" evidence="10">
    <location>
        <begin position="335"/>
        <end position="387"/>
    </location>
</feature>
<evidence type="ECO:0008006" key="13">
    <source>
        <dbReference type="Google" id="ProtNLM"/>
    </source>
</evidence>
<comment type="similarity">
    <text evidence="3">Belongs to the methyl-accepting chemotaxis (MCP) protein family.</text>
</comment>
<dbReference type="CDD" id="cd11386">
    <property type="entry name" value="MCP_signal"/>
    <property type="match status" value="1"/>
</dbReference>
<evidence type="ECO:0000313" key="11">
    <source>
        <dbReference type="EMBL" id="GAA0356455.1"/>
    </source>
</evidence>
<evidence type="ECO:0000256" key="3">
    <source>
        <dbReference type="ARBA" id="ARBA00029447"/>
    </source>
</evidence>
<accession>A0ABN0X6Q4</accession>
<feature type="transmembrane region" description="Helical" evidence="7">
    <location>
        <begin position="313"/>
        <end position="334"/>
    </location>
</feature>
<dbReference type="PROSITE" id="PS50885">
    <property type="entry name" value="HAMP"/>
    <property type="match status" value="2"/>
</dbReference>
<feature type="coiled-coil region" evidence="5">
    <location>
        <begin position="817"/>
        <end position="848"/>
    </location>
</feature>
<dbReference type="CDD" id="cd06225">
    <property type="entry name" value="HAMP"/>
    <property type="match status" value="1"/>
</dbReference>
<dbReference type="PROSITE" id="PS50192">
    <property type="entry name" value="T_SNARE"/>
    <property type="match status" value="1"/>
</dbReference>
<keyword evidence="2 4" id="KW-0807">Transducer</keyword>
<dbReference type="EMBL" id="BAAAEI010000010">
    <property type="protein sequence ID" value="GAA0356455.1"/>
    <property type="molecule type" value="Genomic_DNA"/>
</dbReference>
<dbReference type="Pfam" id="PF00015">
    <property type="entry name" value="MCPsignal"/>
    <property type="match status" value="1"/>
</dbReference>
<dbReference type="PROSITE" id="PS50111">
    <property type="entry name" value="CHEMOTAXIS_TRANSDUC_2"/>
    <property type="match status" value="1"/>
</dbReference>
<evidence type="ECO:0000259" key="10">
    <source>
        <dbReference type="PROSITE" id="PS50885"/>
    </source>
</evidence>
<dbReference type="SUPFAM" id="SSF58104">
    <property type="entry name" value="Methyl-accepting chemotaxis protein (MCP) signaling domain"/>
    <property type="match status" value="1"/>
</dbReference>
<dbReference type="PANTHER" id="PTHR43531:SF14">
    <property type="entry name" value="METHYL-ACCEPTING CHEMOTAXIS PROTEIN I-RELATED"/>
    <property type="match status" value="1"/>
</dbReference>
<feature type="region of interest" description="Disordered" evidence="6">
    <location>
        <begin position="869"/>
        <end position="899"/>
    </location>
</feature>
<dbReference type="PRINTS" id="PR00260">
    <property type="entry name" value="CHEMTRNSDUCR"/>
</dbReference>
<dbReference type="PANTHER" id="PTHR43531">
    <property type="entry name" value="PROTEIN ICFG"/>
    <property type="match status" value="1"/>
</dbReference>
<feature type="compositionally biased region" description="Polar residues" evidence="6">
    <location>
        <begin position="626"/>
        <end position="643"/>
    </location>
</feature>
<evidence type="ECO:0000313" key="12">
    <source>
        <dbReference type="Proteomes" id="UP001501757"/>
    </source>
</evidence>
<feature type="domain" description="T-SNARE coiled-coil homology" evidence="9">
    <location>
        <begin position="769"/>
        <end position="831"/>
    </location>
</feature>
<dbReference type="InterPro" id="IPR003660">
    <property type="entry name" value="HAMP_dom"/>
</dbReference>
<dbReference type="InterPro" id="IPR004090">
    <property type="entry name" value="Chemotax_Me-accpt_rcpt"/>
</dbReference>
<dbReference type="Gene3D" id="1.10.287.950">
    <property type="entry name" value="Methyl-accepting chemotaxis protein"/>
    <property type="match status" value="1"/>
</dbReference>
<keyword evidence="1" id="KW-0488">Methylation</keyword>
<evidence type="ECO:0000256" key="6">
    <source>
        <dbReference type="SAM" id="MobiDB-lite"/>
    </source>
</evidence>
<evidence type="ECO:0000259" key="9">
    <source>
        <dbReference type="PROSITE" id="PS50192"/>
    </source>
</evidence>
<feature type="domain" description="HAMP" evidence="10">
    <location>
        <begin position="559"/>
        <end position="605"/>
    </location>
</feature>
<organism evidence="11 12">
    <name type="scientific">Bowmanella denitrificans</name>
    <dbReference type="NCBI Taxonomy" id="366582"/>
    <lineage>
        <taxon>Bacteria</taxon>
        <taxon>Pseudomonadati</taxon>
        <taxon>Pseudomonadota</taxon>
        <taxon>Gammaproteobacteria</taxon>
        <taxon>Alteromonadales</taxon>
        <taxon>Alteromonadaceae</taxon>
        <taxon>Bowmanella</taxon>
    </lineage>
</organism>
<dbReference type="Pfam" id="PF00672">
    <property type="entry name" value="HAMP"/>
    <property type="match status" value="1"/>
</dbReference>
<feature type="region of interest" description="Disordered" evidence="6">
    <location>
        <begin position="618"/>
        <end position="643"/>
    </location>
</feature>
<dbReference type="InterPro" id="IPR051310">
    <property type="entry name" value="MCP_chemotaxis"/>
</dbReference>
<evidence type="ECO:0000256" key="2">
    <source>
        <dbReference type="ARBA" id="ARBA00023224"/>
    </source>
</evidence>
<protein>
    <recommendedName>
        <fullName evidence="13">Methyl-accepting chemotaxis protein</fullName>
    </recommendedName>
</protein>
<dbReference type="SMART" id="SM00283">
    <property type="entry name" value="MA"/>
    <property type="match status" value="1"/>
</dbReference>
<keyword evidence="7" id="KW-0472">Membrane</keyword>
<dbReference type="SMART" id="SM00304">
    <property type="entry name" value="HAMP"/>
    <property type="match status" value="3"/>
</dbReference>
<dbReference type="Gene3D" id="3.30.450.20">
    <property type="entry name" value="PAS domain"/>
    <property type="match status" value="1"/>
</dbReference>
<keyword evidence="7" id="KW-0812">Transmembrane</keyword>
<evidence type="ECO:0000259" key="8">
    <source>
        <dbReference type="PROSITE" id="PS50111"/>
    </source>
</evidence>
<gene>
    <name evidence="11" type="ORF">GCM10009092_20860</name>
</gene>
<feature type="transmembrane region" description="Helical" evidence="7">
    <location>
        <begin position="12"/>
        <end position="35"/>
    </location>
</feature>
<keyword evidence="5" id="KW-0175">Coiled coil</keyword>
<dbReference type="InterPro" id="IPR000727">
    <property type="entry name" value="T_SNARE_dom"/>
</dbReference>
<evidence type="ECO:0000256" key="7">
    <source>
        <dbReference type="SAM" id="Phobius"/>
    </source>
</evidence>
<dbReference type="Gene3D" id="6.10.340.10">
    <property type="match status" value="1"/>
</dbReference>
<evidence type="ECO:0000256" key="4">
    <source>
        <dbReference type="PROSITE-ProRule" id="PRU00284"/>
    </source>
</evidence>
<keyword evidence="12" id="KW-1185">Reference proteome</keyword>
<keyword evidence="7" id="KW-1133">Transmembrane helix</keyword>
<dbReference type="SUPFAM" id="SSF158472">
    <property type="entry name" value="HAMP domain-like"/>
    <property type="match status" value="1"/>
</dbReference>